<evidence type="ECO:0000259" key="6">
    <source>
        <dbReference type="Pfam" id="PF00081"/>
    </source>
</evidence>
<dbReference type="InterPro" id="IPR036314">
    <property type="entry name" value="SOD_C_sf"/>
</dbReference>
<proteinExistence type="inferred from homology"/>
<dbReference type="PRINTS" id="PR01703">
    <property type="entry name" value="MNSODISMTASE"/>
</dbReference>
<dbReference type="PANTHER" id="PTHR43595">
    <property type="entry name" value="37S RIBOSOMAL PROTEIN S26, MITOCHONDRIAL"/>
    <property type="match status" value="1"/>
</dbReference>
<reference evidence="8 9" key="1">
    <citation type="submission" date="2020-08" db="EMBL/GenBank/DDBJ databases">
        <title>Genome public.</title>
        <authorList>
            <person name="Liu C."/>
            <person name="Sun Q."/>
        </authorList>
    </citation>
    <scope>NUCLEOTIDE SEQUENCE [LARGE SCALE GENOMIC DNA]</scope>
    <source>
        <strain evidence="8 9">NSJ-27</strain>
    </source>
</reference>
<evidence type="ECO:0000256" key="3">
    <source>
        <dbReference type="ARBA" id="ARBA00022723"/>
    </source>
</evidence>
<dbReference type="SUPFAM" id="SSF46609">
    <property type="entry name" value="Fe,Mn superoxide dismutase (SOD), N-terminal domain"/>
    <property type="match status" value="1"/>
</dbReference>
<dbReference type="PIRSF" id="PIRSF000349">
    <property type="entry name" value="SODismutase"/>
    <property type="match status" value="1"/>
</dbReference>
<dbReference type="InterPro" id="IPR019831">
    <property type="entry name" value="Mn/Fe_SOD_N"/>
</dbReference>
<dbReference type="Proteomes" id="UP000649151">
    <property type="component" value="Unassembled WGS sequence"/>
</dbReference>
<dbReference type="SUPFAM" id="SSF54719">
    <property type="entry name" value="Fe,Mn superoxide dismutase (SOD), C-terminal domain"/>
    <property type="match status" value="1"/>
</dbReference>
<evidence type="ECO:0000259" key="7">
    <source>
        <dbReference type="Pfam" id="PF02777"/>
    </source>
</evidence>
<evidence type="ECO:0000313" key="9">
    <source>
        <dbReference type="Proteomes" id="UP000649151"/>
    </source>
</evidence>
<evidence type="ECO:0000256" key="2">
    <source>
        <dbReference type="ARBA" id="ARBA00012682"/>
    </source>
</evidence>
<dbReference type="EC" id="1.15.1.1" evidence="2 5"/>
<comment type="caution">
    <text evidence="8">The sequence shown here is derived from an EMBL/GenBank/DDBJ whole genome shotgun (WGS) entry which is preliminary data.</text>
</comment>
<feature type="domain" description="Manganese/iron superoxide dismutase C-terminal" evidence="7">
    <location>
        <begin position="102"/>
        <end position="202"/>
    </location>
</feature>
<dbReference type="Gene3D" id="3.55.40.20">
    <property type="entry name" value="Iron/manganese superoxide dismutase, C-terminal domain"/>
    <property type="match status" value="1"/>
</dbReference>
<dbReference type="PROSITE" id="PS00088">
    <property type="entry name" value="SOD_MN"/>
    <property type="match status" value="1"/>
</dbReference>
<dbReference type="Gene3D" id="1.10.287.990">
    <property type="entry name" value="Fe,Mn superoxide dismutase (SOD) domain"/>
    <property type="match status" value="1"/>
</dbReference>
<dbReference type="InterPro" id="IPR036324">
    <property type="entry name" value="Mn/Fe_SOD_N_sf"/>
</dbReference>
<accession>A0ABR7IR31</accession>
<organism evidence="8 9">
    <name type="scientific">Clostridium facile</name>
    <dbReference type="NCBI Taxonomy" id="2763035"/>
    <lineage>
        <taxon>Bacteria</taxon>
        <taxon>Bacillati</taxon>
        <taxon>Bacillota</taxon>
        <taxon>Clostridia</taxon>
        <taxon>Eubacteriales</taxon>
        <taxon>Clostridiaceae</taxon>
        <taxon>Clostridium</taxon>
    </lineage>
</organism>
<evidence type="ECO:0000256" key="1">
    <source>
        <dbReference type="ARBA" id="ARBA00008714"/>
    </source>
</evidence>
<protein>
    <recommendedName>
        <fullName evidence="2 5">Superoxide dismutase</fullName>
        <ecNumber evidence="2 5">1.15.1.1</ecNumber>
    </recommendedName>
</protein>
<name>A0ABR7IR31_9CLOT</name>
<sequence length="212" mass="24810">MENNYYPFFNLPLLYAYNALEPFIDEKTMYLHHDKHLQTYIDNLNAILKDQPKLQKLSLEQLIKIAGNLPKKLQISIRNNAGGVYNHRFFFQGIAPPIEKEPEGKLIQKINCQFGSFHNFKVEFKKSALSVFGSGYTWLVSNRCKLKMITTSNQNCPLEQGLFPILTIDVWEHAYYLKHYNVRSGYVDDWFKIVDWNQAEQNFLGISLHKSI</sequence>
<keyword evidence="4 5" id="KW-0560">Oxidoreductase</keyword>
<dbReference type="Pfam" id="PF00081">
    <property type="entry name" value="Sod_Fe_N"/>
    <property type="match status" value="1"/>
</dbReference>
<feature type="domain" description="Manganese/iron superoxide dismutase N-terminal" evidence="6">
    <location>
        <begin position="10"/>
        <end position="93"/>
    </location>
</feature>
<evidence type="ECO:0000256" key="5">
    <source>
        <dbReference type="RuleBase" id="RU000414"/>
    </source>
</evidence>
<comment type="function">
    <text evidence="5">Destroys radicals which are normally produced within the cells and which are toxic to biological systems.</text>
</comment>
<keyword evidence="3 5" id="KW-0479">Metal-binding</keyword>
<gene>
    <name evidence="8" type="ORF">H8Z77_05995</name>
</gene>
<dbReference type="InterPro" id="IPR019833">
    <property type="entry name" value="Mn/Fe_SOD_BS"/>
</dbReference>
<dbReference type="Pfam" id="PF02777">
    <property type="entry name" value="Sod_Fe_C"/>
    <property type="match status" value="1"/>
</dbReference>
<keyword evidence="9" id="KW-1185">Reference proteome</keyword>
<comment type="similarity">
    <text evidence="1 5">Belongs to the iron/manganese superoxide dismutase family.</text>
</comment>
<dbReference type="InterPro" id="IPR019832">
    <property type="entry name" value="Mn/Fe_SOD_C"/>
</dbReference>
<comment type="catalytic activity">
    <reaction evidence="5">
        <text>2 superoxide + 2 H(+) = H2O2 + O2</text>
        <dbReference type="Rhea" id="RHEA:20696"/>
        <dbReference type="ChEBI" id="CHEBI:15378"/>
        <dbReference type="ChEBI" id="CHEBI:15379"/>
        <dbReference type="ChEBI" id="CHEBI:16240"/>
        <dbReference type="ChEBI" id="CHEBI:18421"/>
        <dbReference type="EC" id="1.15.1.1"/>
    </reaction>
</comment>
<evidence type="ECO:0000256" key="4">
    <source>
        <dbReference type="ARBA" id="ARBA00023002"/>
    </source>
</evidence>
<dbReference type="InterPro" id="IPR001189">
    <property type="entry name" value="Mn/Fe_SOD"/>
</dbReference>
<dbReference type="RefSeq" id="WP_186996474.1">
    <property type="nucleotide sequence ID" value="NZ_JACOQK010000001.1"/>
</dbReference>
<dbReference type="PANTHER" id="PTHR43595:SF2">
    <property type="entry name" value="SMALL RIBOSOMAL SUBUNIT PROTEIN MS42"/>
    <property type="match status" value="1"/>
</dbReference>
<evidence type="ECO:0000313" key="8">
    <source>
        <dbReference type="EMBL" id="MBC5787573.1"/>
    </source>
</evidence>
<dbReference type="EMBL" id="JACOQK010000001">
    <property type="protein sequence ID" value="MBC5787573.1"/>
    <property type="molecule type" value="Genomic_DNA"/>
</dbReference>